<dbReference type="KEGG" id="hni:W911_17420"/>
<feature type="region of interest" description="Disordered" evidence="1">
    <location>
        <begin position="1"/>
        <end position="25"/>
    </location>
</feature>
<organism evidence="3 4">
    <name type="scientific">Hyphomicrobium nitrativorans NL23</name>
    <dbReference type="NCBI Taxonomy" id="1029756"/>
    <lineage>
        <taxon>Bacteria</taxon>
        <taxon>Pseudomonadati</taxon>
        <taxon>Pseudomonadota</taxon>
        <taxon>Alphaproteobacteria</taxon>
        <taxon>Hyphomicrobiales</taxon>
        <taxon>Hyphomicrobiaceae</taxon>
        <taxon>Hyphomicrobium</taxon>
    </lineage>
</organism>
<keyword evidence="2" id="KW-1133">Transmembrane helix</keyword>
<dbReference type="HOGENOM" id="CLU_2973330_0_0_5"/>
<accession>V5SIZ1</accession>
<sequence>MMTMNTTDTATPQADDRTTVERRSREGRDELVVRLDWGTLVVAAATFALGVLVGFALD</sequence>
<keyword evidence="2" id="KW-0472">Membrane</keyword>
<reference evidence="3 4" key="1">
    <citation type="journal article" date="2014" name="Genome Announc.">
        <title>Complete Genome Sequence of Hyphomicrobium nitrativorans Strain NL23, a Denitrifying Bacterium Isolated from Biofilm of a Methanol-Fed Denitrification System Treating Seawater at the Montreal Biodome.</title>
        <authorList>
            <person name="Martineau C."/>
            <person name="Villeneuve C."/>
            <person name="Mauffrey F."/>
            <person name="Villemur R."/>
        </authorList>
    </citation>
    <scope>NUCLEOTIDE SEQUENCE [LARGE SCALE GENOMIC DNA]</scope>
    <source>
        <strain evidence="3">NL23</strain>
    </source>
</reference>
<name>V5SIZ1_9HYPH</name>
<feature type="compositionally biased region" description="Polar residues" evidence="1">
    <location>
        <begin position="1"/>
        <end position="12"/>
    </location>
</feature>
<gene>
    <name evidence="3" type="ORF">W911_17420</name>
</gene>
<feature type="compositionally biased region" description="Basic and acidic residues" evidence="1">
    <location>
        <begin position="14"/>
        <end position="25"/>
    </location>
</feature>
<protein>
    <submittedName>
        <fullName evidence="3">Uncharacterized protein</fullName>
    </submittedName>
</protein>
<dbReference type="RefSeq" id="WP_023788772.1">
    <property type="nucleotide sequence ID" value="NC_022997.1"/>
</dbReference>
<keyword evidence="4" id="KW-1185">Reference proteome</keyword>
<evidence type="ECO:0000313" key="3">
    <source>
        <dbReference type="EMBL" id="AHB50467.1"/>
    </source>
</evidence>
<evidence type="ECO:0000256" key="2">
    <source>
        <dbReference type="SAM" id="Phobius"/>
    </source>
</evidence>
<dbReference type="EMBL" id="CP006912">
    <property type="protein sequence ID" value="AHB50467.1"/>
    <property type="molecule type" value="Genomic_DNA"/>
</dbReference>
<keyword evidence="2" id="KW-0812">Transmembrane</keyword>
<dbReference type="Proteomes" id="UP000018542">
    <property type="component" value="Chromosome"/>
</dbReference>
<proteinExistence type="predicted"/>
<dbReference type="PATRIC" id="fig|1029756.8.peg.3624"/>
<feature type="transmembrane region" description="Helical" evidence="2">
    <location>
        <begin position="37"/>
        <end position="57"/>
    </location>
</feature>
<evidence type="ECO:0000256" key="1">
    <source>
        <dbReference type="SAM" id="MobiDB-lite"/>
    </source>
</evidence>
<evidence type="ECO:0000313" key="4">
    <source>
        <dbReference type="Proteomes" id="UP000018542"/>
    </source>
</evidence>
<dbReference type="AlphaFoldDB" id="V5SIZ1"/>